<comment type="subcellular location">
    <subcellularLocation>
        <location evidence="1">Cell membrane</location>
        <topology evidence="1">Multi-pass membrane protein</topology>
    </subcellularLocation>
</comment>
<dbReference type="InterPro" id="IPR024923">
    <property type="entry name" value="PG_synth_SpoVB"/>
</dbReference>
<evidence type="ECO:0000256" key="3">
    <source>
        <dbReference type="ARBA" id="ARBA00022692"/>
    </source>
</evidence>
<keyword evidence="4 6" id="KW-1133">Transmembrane helix</keyword>
<evidence type="ECO:0000256" key="6">
    <source>
        <dbReference type="SAM" id="Phobius"/>
    </source>
</evidence>
<dbReference type="InterPro" id="IPR002797">
    <property type="entry name" value="Polysacc_synth"/>
</dbReference>
<keyword evidence="5 6" id="KW-0472">Membrane</keyword>
<feature type="transmembrane region" description="Helical" evidence="6">
    <location>
        <begin position="348"/>
        <end position="367"/>
    </location>
</feature>
<keyword evidence="3 6" id="KW-0812">Transmembrane</keyword>
<evidence type="ECO:0000256" key="5">
    <source>
        <dbReference type="ARBA" id="ARBA00023136"/>
    </source>
</evidence>
<dbReference type="Pfam" id="PF01943">
    <property type="entry name" value="Polysacc_synt"/>
    <property type="match status" value="1"/>
</dbReference>
<reference evidence="8" key="1">
    <citation type="submission" date="2016-07" db="EMBL/GenBank/DDBJ databases">
        <authorList>
            <person name="Florea S."/>
            <person name="Webb J.S."/>
            <person name="Jaromczyk J."/>
            <person name="Schardl C.L."/>
        </authorList>
    </citation>
    <scope>NUCLEOTIDE SEQUENCE [LARGE SCALE GENOMIC DNA]</scope>
    <source>
        <strain evidence="8">Z6</strain>
    </source>
</reference>
<protein>
    <submittedName>
        <fullName evidence="7">Stage V sporulation protein B</fullName>
    </submittedName>
</protein>
<reference evidence="7 8" key="2">
    <citation type="submission" date="2016-08" db="EMBL/GenBank/DDBJ databases">
        <title>Orenia metallireducens sp. nov. strain Z6, a Novel Metal-reducing Firmicute from the Deep Subsurface.</title>
        <authorList>
            <person name="Maxim B.I."/>
            <person name="Kenneth K."/>
            <person name="Flynn T.M."/>
            <person name="Oloughlin E.J."/>
            <person name="Locke R.A."/>
            <person name="Weber J.R."/>
            <person name="Egan S.M."/>
            <person name="Mackie R.I."/>
            <person name="Cann I.K."/>
        </authorList>
    </citation>
    <scope>NUCLEOTIDE SEQUENCE [LARGE SCALE GENOMIC DNA]</scope>
    <source>
        <strain evidence="7 8">Z6</strain>
    </source>
</reference>
<feature type="transmembrane region" description="Helical" evidence="6">
    <location>
        <begin position="72"/>
        <end position="90"/>
    </location>
</feature>
<feature type="transmembrane region" description="Helical" evidence="6">
    <location>
        <begin position="268"/>
        <end position="289"/>
    </location>
</feature>
<feature type="transmembrane region" description="Helical" evidence="6">
    <location>
        <begin position="110"/>
        <end position="130"/>
    </location>
</feature>
<dbReference type="PANTHER" id="PTHR30250">
    <property type="entry name" value="PST FAMILY PREDICTED COLANIC ACID TRANSPORTER"/>
    <property type="match status" value="1"/>
</dbReference>
<dbReference type="CDD" id="cd13124">
    <property type="entry name" value="MATE_SpoVB_like"/>
    <property type="match status" value="1"/>
</dbReference>
<dbReference type="PIRSF" id="PIRSF038958">
    <property type="entry name" value="PG_synth_SpoVB"/>
    <property type="match status" value="1"/>
</dbReference>
<accession>A0A1C0A869</accession>
<feature type="transmembrane region" description="Helical" evidence="6">
    <location>
        <begin position="400"/>
        <end position="421"/>
    </location>
</feature>
<keyword evidence="2" id="KW-1003">Cell membrane</keyword>
<evidence type="ECO:0000256" key="2">
    <source>
        <dbReference type="ARBA" id="ARBA00022475"/>
    </source>
</evidence>
<feature type="transmembrane region" description="Helical" evidence="6">
    <location>
        <begin position="374"/>
        <end position="394"/>
    </location>
</feature>
<feature type="transmembrane region" description="Helical" evidence="6">
    <location>
        <begin position="468"/>
        <end position="488"/>
    </location>
</feature>
<feature type="transmembrane region" description="Helical" evidence="6">
    <location>
        <begin position="442"/>
        <end position="462"/>
    </location>
</feature>
<evidence type="ECO:0000256" key="1">
    <source>
        <dbReference type="ARBA" id="ARBA00004651"/>
    </source>
</evidence>
<proteinExistence type="predicted"/>
<dbReference type="EMBL" id="LWDV01000009">
    <property type="protein sequence ID" value="OCL26411.1"/>
    <property type="molecule type" value="Genomic_DNA"/>
</dbReference>
<evidence type="ECO:0000313" key="8">
    <source>
        <dbReference type="Proteomes" id="UP000093514"/>
    </source>
</evidence>
<dbReference type="InterPro" id="IPR050833">
    <property type="entry name" value="Poly_Biosynth_Transport"/>
</dbReference>
<dbReference type="NCBIfam" id="TIGR02900">
    <property type="entry name" value="spore_V_B"/>
    <property type="match status" value="1"/>
</dbReference>
<feature type="transmembrane region" description="Helical" evidence="6">
    <location>
        <begin position="29"/>
        <end position="52"/>
    </location>
</feature>
<feature type="transmembrane region" description="Helical" evidence="6">
    <location>
        <begin position="218"/>
        <end position="239"/>
    </location>
</feature>
<comment type="caution">
    <text evidence="7">The sequence shown here is derived from an EMBL/GenBank/DDBJ whole genome shotgun (WGS) entry which is preliminary data.</text>
</comment>
<feature type="transmembrane region" description="Helical" evidence="6">
    <location>
        <begin position="5"/>
        <end position="23"/>
    </location>
</feature>
<gene>
    <name evidence="7" type="ORF">U472_10435</name>
</gene>
<feature type="transmembrane region" description="Helical" evidence="6">
    <location>
        <begin position="142"/>
        <end position="160"/>
    </location>
</feature>
<organism evidence="7 8">
    <name type="scientific">Orenia metallireducens</name>
    <dbReference type="NCBI Taxonomy" id="1413210"/>
    <lineage>
        <taxon>Bacteria</taxon>
        <taxon>Bacillati</taxon>
        <taxon>Bacillota</taxon>
        <taxon>Clostridia</taxon>
        <taxon>Halanaerobiales</taxon>
        <taxon>Halobacteroidaceae</taxon>
        <taxon>Orenia</taxon>
    </lineage>
</organism>
<sequence length="501" mass="55574">MIAGLLNRVLGFILRIILVRIIGDEGLGLFQMVFPIFVTCSIITTLGLPVAISKFVSEEVAQNRYRNALKMFKISLIIVIGSSVLLVSLFVKNTDFIANNLLNDNRTNHILLAITPALFFVSISSILRGFFQGLRVMTPTAISQIIEQIARMTITLLLLLKLMDNSLKSKTLAPAIGTSAGEFVGLLTLAVIFIYYLPQLRKYRDNRKAESTMTILKNLMKFGIPITIGKIVASLMYTIEAMTIPGKLQQIGYSVSEATSLYGQLSGMVLQLVYLPTIITISLSSNLVPAISESLAQNNKHAIRKRAQEAIRLTFYFGLLAVSILFIVPNEICDLFFNHPQSGDVLRIIAIPAIFLYLSQISGGILQGLGEPNLVVKNSVIGLLAELGLIYSIVYFPSTLAFQIITLAIGIRYLIIAFLNFKSISKFVKLKLPINHLFIKPILANTIVFLTLRQIYQIVNYISSNPILSLGTSILMSSLFYFSFLVWTNGISIEDFKKITK</sequence>
<keyword evidence="8" id="KW-1185">Reference proteome</keyword>
<feature type="transmembrane region" description="Helical" evidence="6">
    <location>
        <begin position="310"/>
        <end position="328"/>
    </location>
</feature>
<dbReference type="GO" id="GO:0005886">
    <property type="term" value="C:plasma membrane"/>
    <property type="evidence" value="ECO:0007669"/>
    <property type="project" value="UniProtKB-SubCell"/>
</dbReference>
<name>A0A1C0A869_9FIRM</name>
<feature type="transmembrane region" description="Helical" evidence="6">
    <location>
        <begin position="172"/>
        <end position="197"/>
    </location>
</feature>
<evidence type="ECO:0000256" key="4">
    <source>
        <dbReference type="ARBA" id="ARBA00022989"/>
    </source>
</evidence>
<dbReference type="AlphaFoldDB" id="A0A1C0A869"/>
<dbReference type="InterPro" id="IPR014249">
    <property type="entry name" value="Spore_V_B"/>
</dbReference>
<dbReference type="Proteomes" id="UP000093514">
    <property type="component" value="Unassembled WGS sequence"/>
</dbReference>
<evidence type="ECO:0000313" key="7">
    <source>
        <dbReference type="EMBL" id="OCL26411.1"/>
    </source>
</evidence>
<dbReference type="PANTHER" id="PTHR30250:SF21">
    <property type="entry name" value="LIPID II FLIPPASE MURJ"/>
    <property type="match status" value="1"/>
</dbReference>